<evidence type="ECO:0000313" key="3">
    <source>
        <dbReference type="EMBL" id="HIS76456.1"/>
    </source>
</evidence>
<reference evidence="3" key="2">
    <citation type="journal article" date="2021" name="PeerJ">
        <title>Extensive microbial diversity within the chicken gut microbiome revealed by metagenomics and culture.</title>
        <authorList>
            <person name="Gilroy R."/>
            <person name="Ravi A."/>
            <person name="Getino M."/>
            <person name="Pursley I."/>
            <person name="Horton D.L."/>
            <person name="Alikhan N.F."/>
            <person name="Baker D."/>
            <person name="Gharbi K."/>
            <person name="Hall N."/>
            <person name="Watson M."/>
            <person name="Adriaenssens E.M."/>
            <person name="Foster-Nyarko E."/>
            <person name="Jarju S."/>
            <person name="Secka A."/>
            <person name="Antonio M."/>
            <person name="Oren A."/>
            <person name="Chaudhuri R.R."/>
            <person name="La Ragione R."/>
            <person name="Hildebrand F."/>
            <person name="Pallen M.J."/>
        </authorList>
    </citation>
    <scope>NUCLEOTIDE SEQUENCE</scope>
    <source>
        <strain evidence="3">CHK199-13235</strain>
    </source>
</reference>
<dbReference type="EMBL" id="DVJP01000042">
    <property type="protein sequence ID" value="HIS76456.1"/>
    <property type="molecule type" value="Genomic_DNA"/>
</dbReference>
<dbReference type="GO" id="GO:0016757">
    <property type="term" value="F:glycosyltransferase activity"/>
    <property type="evidence" value="ECO:0007669"/>
    <property type="project" value="InterPro"/>
</dbReference>
<proteinExistence type="predicted"/>
<dbReference type="InterPro" id="IPR001296">
    <property type="entry name" value="Glyco_trans_1"/>
</dbReference>
<dbReference type="AlphaFoldDB" id="A0A9D1FMA1"/>
<evidence type="ECO:0000259" key="2">
    <source>
        <dbReference type="Pfam" id="PF13439"/>
    </source>
</evidence>
<protein>
    <submittedName>
        <fullName evidence="3">Glycosyltransferase</fullName>
    </submittedName>
</protein>
<sequence>MAKRKILTGVIGTEKGGLSLFAVNILKLLDPEQYEVTFLSRAEHPYFEDVIRRYGGKIAPIASRNRHPLKHRADLNRIMREGNFDVCHIHLASASNIEPLIAAKKAGIPLVIAHSHCSGLNAGKLGQMLHRMNVPKIKQYSDLRLACSGLAGEFLYGGADFQVVNNAIDLGRFAYSPEKREQMRKKLGIEGKFVLGHVGRISAEKNPYFLLETFAQIKQKEPESVLLYVGDGPLKQEIEEYAAKLGVRESVIFTGQAPNPEDYLCAMDSFLLPSVYEGLGFVLIEAVCSGLTCFASDVIPNEARVCGRVEVFPLEGSKEKLAARILERREDPSRRKSWDSDLARLGYGADSLKKRLEAIYSGRDTGKQED</sequence>
<dbReference type="InterPro" id="IPR028098">
    <property type="entry name" value="Glyco_trans_4-like_N"/>
</dbReference>
<accession>A0A9D1FMA1</accession>
<comment type="caution">
    <text evidence="3">The sequence shown here is derived from an EMBL/GenBank/DDBJ whole genome shotgun (WGS) entry which is preliminary data.</text>
</comment>
<organism evidence="3 4">
    <name type="scientific">Candidatus Merdivicinus excrementipullorum</name>
    <dbReference type="NCBI Taxonomy" id="2840867"/>
    <lineage>
        <taxon>Bacteria</taxon>
        <taxon>Bacillati</taxon>
        <taxon>Bacillota</taxon>
        <taxon>Clostridia</taxon>
        <taxon>Eubacteriales</taxon>
        <taxon>Oscillospiraceae</taxon>
        <taxon>Oscillospiraceae incertae sedis</taxon>
        <taxon>Candidatus Merdivicinus</taxon>
    </lineage>
</organism>
<dbReference type="Pfam" id="PF13439">
    <property type="entry name" value="Glyco_transf_4"/>
    <property type="match status" value="1"/>
</dbReference>
<evidence type="ECO:0000313" key="4">
    <source>
        <dbReference type="Proteomes" id="UP000824002"/>
    </source>
</evidence>
<name>A0A9D1FMA1_9FIRM</name>
<reference evidence="3" key="1">
    <citation type="submission" date="2020-10" db="EMBL/GenBank/DDBJ databases">
        <authorList>
            <person name="Gilroy R."/>
        </authorList>
    </citation>
    <scope>NUCLEOTIDE SEQUENCE</scope>
    <source>
        <strain evidence="3">CHK199-13235</strain>
    </source>
</reference>
<feature type="domain" description="Glycosyl transferase family 1" evidence="1">
    <location>
        <begin position="180"/>
        <end position="339"/>
    </location>
</feature>
<gene>
    <name evidence="3" type="ORF">IAB51_06535</name>
</gene>
<feature type="domain" description="Glycosyltransferase subfamily 4-like N-terminal" evidence="2">
    <location>
        <begin position="16"/>
        <end position="170"/>
    </location>
</feature>
<dbReference type="InterPro" id="IPR050194">
    <property type="entry name" value="Glycosyltransferase_grp1"/>
</dbReference>
<dbReference type="Gene3D" id="3.40.50.2000">
    <property type="entry name" value="Glycogen Phosphorylase B"/>
    <property type="match status" value="2"/>
</dbReference>
<dbReference type="Proteomes" id="UP000824002">
    <property type="component" value="Unassembled WGS sequence"/>
</dbReference>
<dbReference type="PANTHER" id="PTHR45947">
    <property type="entry name" value="SULFOQUINOVOSYL TRANSFERASE SQD2"/>
    <property type="match status" value="1"/>
</dbReference>
<dbReference type="Pfam" id="PF00534">
    <property type="entry name" value="Glycos_transf_1"/>
    <property type="match status" value="1"/>
</dbReference>
<dbReference type="PANTHER" id="PTHR45947:SF3">
    <property type="entry name" value="SULFOQUINOVOSYL TRANSFERASE SQD2"/>
    <property type="match status" value="1"/>
</dbReference>
<dbReference type="SUPFAM" id="SSF53756">
    <property type="entry name" value="UDP-Glycosyltransferase/glycogen phosphorylase"/>
    <property type="match status" value="1"/>
</dbReference>
<evidence type="ECO:0000259" key="1">
    <source>
        <dbReference type="Pfam" id="PF00534"/>
    </source>
</evidence>